<dbReference type="OrthoDB" id="214399at2157"/>
<feature type="transmembrane region" description="Helical" evidence="2">
    <location>
        <begin position="58"/>
        <end position="74"/>
    </location>
</feature>
<keyword evidence="2" id="KW-0812">Transmembrane</keyword>
<gene>
    <name evidence="3" type="ORF">C447_12365</name>
</gene>
<evidence type="ECO:0000313" key="3">
    <source>
        <dbReference type="EMBL" id="EMA37767.1"/>
    </source>
</evidence>
<dbReference type="PATRIC" id="fig|1132509.6.peg.2836"/>
<dbReference type="AlphaFoldDB" id="M0LW03"/>
<sequence>MNSQCMERDLLTERVRDALPSSESVLIAVLCLGVLLVFLDVLGISVIKNLRDDGIGDLWYLLYPVAMALLSYLVERFRDVFDQPHSADVPDPLGDREHEDEEAEDEPATEQRTVEFARSRNESTE</sequence>
<evidence type="ECO:0000256" key="1">
    <source>
        <dbReference type="SAM" id="MobiDB-lite"/>
    </source>
</evidence>
<keyword evidence="2" id="KW-0472">Membrane</keyword>
<evidence type="ECO:0000313" key="4">
    <source>
        <dbReference type="Proteomes" id="UP000011566"/>
    </source>
</evidence>
<evidence type="ECO:0000256" key="2">
    <source>
        <dbReference type="SAM" id="Phobius"/>
    </source>
</evidence>
<keyword evidence="2" id="KW-1133">Transmembrane helix</keyword>
<comment type="caution">
    <text evidence="3">The sequence shown here is derived from an EMBL/GenBank/DDBJ whole genome shotgun (WGS) entry which is preliminary data.</text>
</comment>
<feature type="compositionally biased region" description="Acidic residues" evidence="1">
    <location>
        <begin position="98"/>
        <end position="108"/>
    </location>
</feature>
<accession>M0LW03</accession>
<protein>
    <submittedName>
        <fullName evidence="3">Uncharacterized protein</fullName>
    </submittedName>
</protein>
<dbReference type="Proteomes" id="UP000011566">
    <property type="component" value="Unassembled WGS sequence"/>
</dbReference>
<feature type="region of interest" description="Disordered" evidence="1">
    <location>
        <begin position="83"/>
        <end position="125"/>
    </location>
</feature>
<keyword evidence="4" id="KW-1185">Reference proteome</keyword>
<proteinExistence type="predicted"/>
<dbReference type="EMBL" id="AOMB01000033">
    <property type="protein sequence ID" value="EMA37767.1"/>
    <property type="molecule type" value="Genomic_DNA"/>
</dbReference>
<feature type="compositionally biased region" description="Basic and acidic residues" evidence="1">
    <location>
        <begin position="112"/>
        <end position="125"/>
    </location>
</feature>
<name>M0LW03_9EURY</name>
<organism evidence="3 4">
    <name type="scientific">Halococcus hamelinensis 100A6</name>
    <dbReference type="NCBI Taxonomy" id="1132509"/>
    <lineage>
        <taxon>Archaea</taxon>
        <taxon>Methanobacteriati</taxon>
        <taxon>Methanobacteriota</taxon>
        <taxon>Stenosarchaea group</taxon>
        <taxon>Halobacteria</taxon>
        <taxon>Halobacteriales</taxon>
        <taxon>Halococcaceae</taxon>
        <taxon>Halococcus</taxon>
    </lineage>
</organism>
<reference evidence="3 4" key="1">
    <citation type="journal article" date="2014" name="PLoS Genet.">
        <title>Phylogenetically driven sequencing of extremely halophilic archaea reveals strategies for static and dynamic osmo-response.</title>
        <authorList>
            <person name="Becker E.A."/>
            <person name="Seitzer P.M."/>
            <person name="Tritt A."/>
            <person name="Larsen D."/>
            <person name="Krusor M."/>
            <person name="Yao A.I."/>
            <person name="Wu D."/>
            <person name="Madern D."/>
            <person name="Eisen J.A."/>
            <person name="Darling A.E."/>
            <person name="Facciotti M.T."/>
        </authorList>
    </citation>
    <scope>NUCLEOTIDE SEQUENCE [LARGE SCALE GENOMIC DNA]</scope>
    <source>
        <strain evidence="3 4">100A6</strain>
    </source>
</reference>
<feature type="transmembrane region" description="Helical" evidence="2">
    <location>
        <begin position="24"/>
        <end position="46"/>
    </location>
</feature>